<feature type="repeat" description="WD" evidence="5">
    <location>
        <begin position="97"/>
        <end position="138"/>
    </location>
</feature>
<dbReference type="Pfam" id="PF00400">
    <property type="entry name" value="WD40"/>
    <property type="match status" value="7"/>
</dbReference>
<dbReference type="PROSITE" id="PS50082">
    <property type="entry name" value="WD_REPEATS_2"/>
    <property type="match status" value="7"/>
</dbReference>
<keyword evidence="1 5" id="KW-0853">WD repeat</keyword>
<dbReference type="Proteomes" id="UP001491310">
    <property type="component" value="Unassembled WGS sequence"/>
</dbReference>
<evidence type="ECO:0008006" key="9">
    <source>
        <dbReference type="Google" id="ProtNLM"/>
    </source>
</evidence>
<dbReference type="PANTHER" id="PTHR44006:SF1">
    <property type="entry name" value="U5 SMALL NUCLEAR RIBONUCLEOPROTEIN 40 KDA PROTEIN"/>
    <property type="match status" value="1"/>
</dbReference>
<feature type="repeat" description="WD" evidence="5">
    <location>
        <begin position="54"/>
        <end position="85"/>
    </location>
</feature>
<dbReference type="InterPro" id="IPR052234">
    <property type="entry name" value="U5_snRNP_Component"/>
</dbReference>
<organism evidence="7 8">
    <name type="scientific">Coccomyxa subellipsoidea</name>
    <dbReference type="NCBI Taxonomy" id="248742"/>
    <lineage>
        <taxon>Eukaryota</taxon>
        <taxon>Viridiplantae</taxon>
        <taxon>Chlorophyta</taxon>
        <taxon>core chlorophytes</taxon>
        <taxon>Trebouxiophyceae</taxon>
        <taxon>Trebouxiophyceae incertae sedis</taxon>
        <taxon>Coccomyxaceae</taxon>
        <taxon>Coccomyxa</taxon>
    </lineage>
</organism>
<feature type="repeat" description="WD" evidence="5">
    <location>
        <begin position="181"/>
        <end position="222"/>
    </location>
</feature>
<dbReference type="PRINTS" id="PR00320">
    <property type="entry name" value="GPROTEINBRPT"/>
</dbReference>
<accession>A0ABR2Z3L7</accession>
<proteinExistence type="predicted"/>
<feature type="region of interest" description="Disordered" evidence="6">
    <location>
        <begin position="1"/>
        <end position="44"/>
    </location>
</feature>
<comment type="caution">
    <text evidence="7">The sequence shown here is derived from an EMBL/GenBank/DDBJ whole genome shotgun (WGS) entry which is preliminary data.</text>
</comment>
<dbReference type="SUPFAM" id="SSF50978">
    <property type="entry name" value="WD40 repeat-like"/>
    <property type="match status" value="1"/>
</dbReference>
<dbReference type="InterPro" id="IPR019775">
    <property type="entry name" value="WD40_repeat_CS"/>
</dbReference>
<evidence type="ECO:0000256" key="3">
    <source>
        <dbReference type="ARBA" id="ARBA00022737"/>
    </source>
</evidence>
<dbReference type="PANTHER" id="PTHR44006">
    <property type="entry name" value="U5 SMALL NUCLEAR RIBONUCLEOPROTEIN 40 KDA PROTEIN"/>
    <property type="match status" value="1"/>
</dbReference>
<evidence type="ECO:0000256" key="1">
    <source>
        <dbReference type="ARBA" id="ARBA00022574"/>
    </source>
</evidence>
<reference evidence="7 8" key="1">
    <citation type="journal article" date="2024" name="Nat. Commun.">
        <title>Phylogenomics reveals the evolutionary origins of lichenization in chlorophyte algae.</title>
        <authorList>
            <person name="Puginier C."/>
            <person name="Libourel C."/>
            <person name="Otte J."/>
            <person name="Skaloud P."/>
            <person name="Haon M."/>
            <person name="Grisel S."/>
            <person name="Petersen M."/>
            <person name="Berrin J.G."/>
            <person name="Delaux P.M."/>
            <person name="Dal Grande F."/>
            <person name="Keller J."/>
        </authorList>
    </citation>
    <scope>NUCLEOTIDE SEQUENCE [LARGE SCALE GENOMIC DNA]</scope>
    <source>
        <strain evidence="7 8">SAG 216-7</strain>
    </source>
</reference>
<name>A0ABR2Z3L7_9CHLO</name>
<keyword evidence="8" id="KW-1185">Reference proteome</keyword>
<dbReference type="CDD" id="cd00200">
    <property type="entry name" value="WD40"/>
    <property type="match status" value="1"/>
</dbReference>
<evidence type="ECO:0000256" key="4">
    <source>
        <dbReference type="ARBA" id="ARBA00023187"/>
    </source>
</evidence>
<dbReference type="InterPro" id="IPR020472">
    <property type="entry name" value="WD40_PAC1"/>
</dbReference>
<feature type="repeat" description="WD" evidence="5">
    <location>
        <begin position="158"/>
        <end position="181"/>
    </location>
</feature>
<dbReference type="EMBL" id="JALJOT010000001">
    <property type="protein sequence ID" value="KAK9918536.1"/>
    <property type="molecule type" value="Genomic_DNA"/>
</dbReference>
<feature type="repeat" description="WD" evidence="5">
    <location>
        <begin position="315"/>
        <end position="350"/>
    </location>
</feature>
<dbReference type="PROSITE" id="PS00678">
    <property type="entry name" value="WD_REPEATS_1"/>
    <property type="match status" value="1"/>
</dbReference>
<dbReference type="PROSITE" id="PS50294">
    <property type="entry name" value="WD_REPEATS_REGION"/>
    <property type="match status" value="5"/>
</dbReference>
<dbReference type="SMART" id="SM00320">
    <property type="entry name" value="WD40"/>
    <property type="match status" value="7"/>
</dbReference>
<keyword evidence="2" id="KW-0507">mRNA processing</keyword>
<keyword evidence="3" id="KW-0677">Repeat</keyword>
<evidence type="ECO:0000313" key="8">
    <source>
        <dbReference type="Proteomes" id="UP001491310"/>
    </source>
</evidence>
<keyword evidence="4" id="KW-0508">mRNA splicing</keyword>
<evidence type="ECO:0000256" key="5">
    <source>
        <dbReference type="PROSITE-ProRule" id="PRU00221"/>
    </source>
</evidence>
<protein>
    <recommendedName>
        <fullName evidence="9">WD40 repeat-like protein</fullName>
    </recommendedName>
</protein>
<feature type="repeat" description="WD" evidence="5">
    <location>
        <begin position="223"/>
        <end position="257"/>
    </location>
</feature>
<dbReference type="InterPro" id="IPR015943">
    <property type="entry name" value="WD40/YVTN_repeat-like_dom_sf"/>
</dbReference>
<dbReference type="Gene3D" id="2.130.10.10">
    <property type="entry name" value="YVTN repeat-like/Quinoprotein amine dehydrogenase"/>
    <property type="match status" value="1"/>
</dbReference>
<feature type="repeat" description="WD" evidence="5">
    <location>
        <begin position="285"/>
        <end position="314"/>
    </location>
</feature>
<sequence length="350" mass="38385">MADTKRAYSPENNGEAGAIVKKQRTDDGSVVVSAKQPKQGPQRTSGLLAPIMLLTGHAGEVFTCKFNPAGDVIASGSHDKHIFLWRTYGECENYMMLHGHKNAVLELHWTSDGERIVSASPDKSVRAWDAVTGEQVKKMAEHDNFVNSCCPLKRGPPLLVSGSDDGTAKLWDLRSKRSVHTLSEQYQVLAVAFGEEGDQVYTGGIENSIKVWDLRKVEVSMTLKGHSDTVTGLRVSPDGTHLLSNAMDNTLRAWDMRPYAPANRCVKVFTGHSHSFEKNPLKCDWSPDGTKVTCGSADRNVCIWDVASRRLLYKLPGHNGSVNEASFHPLEPIVASASSDKQLYLGELVL</sequence>
<evidence type="ECO:0000256" key="2">
    <source>
        <dbReference type="ARBA" id="ARBA00022664"/>
    </source>
</evidence>
<dbReference type="InterPro" id="IPR036322">
    <property type="entry name" value="WD40_repeat_dom_sf"/>
</dbReference>
<evidence type="ECO:0000313" key="7">
    <source>
        <dbReference type="EMBL" id="KAK9918536.1"/>
    </source>
</evidence>
<dbReference type="InterPro" id="IPR001680">
    <property type="entry name" value="WD40_rpt"/>
</dbReference>
<gene>
    <name evidence="7" type="ORF">WJX75_004832</name>
</gene>
<evidence type="ECO:0000256" key="6">
    <source>
        <dbReference type="SAM" id="MobiDB-lite"/>
    </source>
</evidence>